<organism evidence="7 8">
    <name type="scientific">Hypsibius exemplaris</name>
    <name type="common">Freshwater tardigrade</name>
    <dbReference type="NCBI Taxonomy" id="2072580"/>
    <lineage>
        <taxon>Eukaryota</taxon>
        <taxon>Metazoa</taxon>
        <taxon>Ecdysozoa</taxon>
        <taxon>Tardigrada</taxon>
        <taxon>Eutardigrada</taxon>
        <taxon>Parachela</taxon>
        <taxon>Hypsibioidea</taxon>
        <taxon>Hypsibiidae</taxon>
        <taxon>Hypsibius</taxon>
    </lineage>
</organism>
<reference evidence="8" key="1">
    <citation type="submission" date="2017-01" db="EMBL/GenBank/DDBJ databases">
        <title>Comparative genomics of anhydrobiosis in the tardigrade Hypsibius dujardini.</title>
        <authorList>
            <person name="Yoshida Y."/>
            <person name="Koutsovoulos G."/>
            <person name="Laetsch D."/>
            <person name="Stevens L."/>
            <person name="Kumar S."/>
            <person name="Horikawa D."/>
            <person name="Ishino K."/>
            <person name="Komine S."/>
            <person name="Tomita M."/>
            <person name="Blaxter M."/>
            <person name="Arakawa K."/>
        </authorList>
    </citation>
    <scope>NUCLEOTIDE SEQUENCE [LARGE SCALE GENOMIC DNA]</scope>
    <source>
        <strain evidence="8">Z151</strain>
    </source>
</reference>
<dbReference type="GO" id="GO:0050909">
    <property type="term" value="P:sensory perception of taste"/>
    <property type="evidence" value="ECO:0007669"/>
    <property type="project" value="InterPro"/>
</dbReference>
<dbReference type="Pfam" id="PF08395">
    <property type="entry name" value="7tm_7"/>
    <property type="match status" value="1"/>
</dbReference>
<dbReference type="EMBL" id="MTYJ01000305">
    <property type="protein sequence ID" value="OWA53154.1"/>
    <property type="molecule type" value="Genomic_DNA"/>
</dbReference>
<dbReference type="InterPro" id="IPR013604">
    <property type="entry name" value="7TM_chemorcpt"/>
</dbReference>
<dbReference type="OrthoDB" id="5800391at2759"/>
<gene>
    <name evidence="7" type="ORF">BV898_17588</name>
</gene>
<dbReference type="PANTHER" id="PTHR21143">
    <property type="entry name" value="INVERTEBRATE GUSTATORY RECEPTOR"/>
    <property type="match status" value="1"/>
</dbReference>
<evidence type="ECO:0000256" key="2">
    <source>
        <dbReference type="ARBA" id="ARBA00022692"/>
    </source>
</evidence>
<feature type="transmembrane region" description="Helical" evidence="6">
    <location>
        <begin position="143"/>
        <end position="161"/>
    </location>
</feature>
<comment type="caution">
    <text evidence="7">The sequence shown here is derived from an EMBL/GenBank/DDBJ whole genome shotgun (WGS) entry which is preliminary data.</text>
</comment>
<evidence type="ECO:0000256" key="4">
    <source>
        <dbReference type="ARBA" id="ARBA00023136"/>
    </source>
</evidence>
<name>A0A9X6NNY6_HYPEX</name>
<dbReference type="GO" id="GO:0008049">
    <property type="term" value="P:male courtship behavior"/>
    <property type="evidence" value="ECO:0007669"/>
    <property type="project" value="TreeGrafter"/>
</dbReference>
<dbReference type="AlphaFoldDB" id="A0A9X6NNY6"/>
<keyword evidence="3 6" id="KW-1133">Transmembrane helix</keyword>
<accession>A0A9X6NNY6</accession>
<dbReference type="Proteomes" id="UP000192578">
    <property type="component" value="Unassembled WGS sequence"/>
</dbReference>
<dbReference type="GO" id="GO:0016020">
    <property type="term" value="C:membrane"/>
    <property type="evidence" value="ECO:0007669"/>
    <property type="project" value="UniProtKB-SubCell"/>
</dbReference>
<protein>
    <submittedName>
        <fullName evidence="7">Uncharacterized protein</fullName>
    </submittedName>
</protein>
<evidence type="ECO:0000256" key="5">
    <source>
        <dbReference type="ARBA" id="ARBA00023170"/>
    </source>
</evidence>
<keyword evidence="5" id="KW-0675">Receptor</keyword>
<keyword evidence="2 6" id="KW-0812">Transmembrane</keyword>
<dbReference type="GO" id="GO:0043025">
    <property type="term" value="C:neuronal cell body"/>
    <property type="evidence" value="ECO:0007669"/>
    <property type="project" value="TreeGrafter"/>
</dbReference>
<keyword evidence="8" id="KW-1185">Reference proteome</keyword>
<dbReference type="PANTHER" id="PTHR21143:SF133">
    <property type="entry name" value="GUSTATORY AND PHEROMONE RECEPTOR 32A-RELATED"/>
    <property type="match status" value="1"/>
</dbReference>
<evidence type="ECO:0000256" key="1">
    <source>
        <dbReference type="ARBA" id="ARBA00004141"/>
    </source>
</evidence>
<dbReference type="GO" id="GO:0030425">
    <property type="term" value="C:dendrite"/>
    <property type="evidence" value="ECO:0007669"/>
    <property type="project" value="TreeGrafter"/>
</dbReference>
<feature type="transmembrane region" description="Helical" evidence="6">
    <location>
        <begin position="66"/>
        <end position="91"/>
    </location>
</feature>
<sequence length="193" mass="21192">MTLEHPSVDSDTTLQMDFLEDEEQDSNLRSPSDLITVTSLISYFISGGQMEAPMGHFVTLTATDSAFYIISTIGAVVVLLSVLAVTSYLSYQAGSCIPELHTVLENLRNSQEVEKKIGSALQRLRDNPVTLTGWGVISLNRSFILTVLGVMTTYLVVVVQISSKTSTPHLDQELLMLFKRAQDVMNTSSGWIS</sequence>
<proteinExistence type="predicted"/>
<dbReference type="GO" id="GO:0007635">
    <property type="term" value="P:chemosensory behavior"/>
    <property type="evidence" value="ECO:0007669"/>
    <property type="project" value="TreeGrafter"/>
</dbReference>
<keyword evidence="4 6" id="KW-0472">Membrane</keyword>
<comment type="subcellular location">
    <subcellularLocation>
        <location evidence="1">Membrane</location>
        <topology evidence="1">Multi-pass membrane protein</topology>
    </subcellularLocation>
</comment>
<evidence type="ECO:0000313" key="8">
    <source>
        <dbReference type="Proteomes" id="UP000192578"/>
    </source>
</evidence>
<dbReference type="GO" id="GO:0030424">
    <property type="term" value="C:axon"/>
    <property type="evidence" value="ECO:0007669"/>
    <property type="project" value="TreeGrafter"/>
</dbReference>
<evidence type="ECO:0000313" key="7">
    <source>
        <dbReference type="EMBL" id="OWA53154.1"/>
    </source>
</evidence>
<evidence type="ECO:0000256" key="6">
    <source>
        <dbReference type="SAM" id="Phobius"/>
    </source>
</evidence>
<evidence type="ECO:0000256" key="3">
    <source>
        <dbReference type="ARBA" id="ARBA00022989"/>
    </source>
</evidence>